<evidence type="ECO:0000313" key="2">
    <source>
        <dbReference type="EMBL" id="RDH20424.1"/>
    </source>
</evidence>
<sequence length="81" mass="9509">MGKERRRKRLTEEKPLRHTYTHAHQPLTKKSPNQDHHQQFPSMPHTHAHIYTTSPKLVPIHISNLKHNNFTHLASAPKGRQ</sequence>
<dbReference type="EMBL" id="KZ851914">
    <property type="protein sequence ID" value="RDH20424.1"/>
    <property type="molecule type" value="Genomic_DNA"/>
</dbReference>
<accession>A0A370BY69</accession>
<dbReference type="AlphaFoldDB" id="A0A370BY69"/>
<organism evidence="2 3">
    <name type="scientific">Aspergillus niger ATCC 13496</name>
    <dbReference type="NCBI Taxonomy" id="1353008"/>
    <lineage>
        <taxon>Eukaryota</taxon>
        <taxon>Fungi</taxon>
        <taxon>Dikarya</taxon>
        <taxon>Ascomycota</taxon>
        <taxon>Pezizomycotina</taxon>
        <taxon>Eurotiomycetes</taxon>
        <taxon>Eurotiomycetidae</taxon>
        <taxon>Eurotiales</taxon>
        <taxon>Aspergillaceae</taxon>
        <taxon>Aspergillus</taxon>
        <taxon>Aspergillus subgen. Circumdati</taxon>
    </lineage>
</organism>
<evidence type="ECO:0000256" key="1">
    <source>
        <dbReference type="SAM" id="MobiDB-lite"/>
    </source>
</evidence>
<name>A0A370BY69_ASPNG</name>
<proteinExistence type="predicted"/>
<protein>
    <submittedName>
        <fullName evidence="2">Uncharacterized protein</fullName>
    </submittedName>
</protein>
<reference evidence="2 3" key="1">
    <citation type="submission" date="2018-07" db="EMBL/GenBank/DDBJ databases">
        <title>Section-level genome sequencing of Aspergillus section Nigri to investigate inter- and intra-species variation.</title>
        <authorList>
            <consortium name="DOE Joint Genome Institute"/>
            <person name="Vesth T.C."/>
            <person name="Nybo J.L."/>
            <person name="Theobald S."/>
            <person name="Frisvad J.C."/>
            <person name="Larsen T.O."/>
            <person name="Nielsen K.F."/>
            <person name="Hoof J.B."/>
            <person name="Brandl J."/>
            <person name="Salamov A."/>
            <person name="Riley R."/>
            <person name="Gladden J.M."/>
            <person name="Phatale P."/>
            <person name="Nielsen M.T."/>
            <person name="Lyhne E.K."/>
            <person name="Kogle M.E."/>
            <person name="Strasser K."/>
            <person name="McDonnell E."/>
            <person name="Barry K."/>
            <person name="Clum A."/>
            <person name="Chen C."/>
            <person name="Nolan M."/>
            <person name="Sandor L."/>
            <person name="Kuo A."/>
            <person name="Lipzen A."/>
            <person name="Hainaut M."/>
            <person name="Drula E."/>
            <person name="Tsang A."/>
            <person name="Magnuson J.K."/>
            <person name="Henrissat B."/>
            <person name="Wiebenga A."/>
            <person name="Simmons B.A."/>
            <person name="Makela M.R."/>
            <person name="De vries R.P."/>
            <person name="Grigoriev I.V."/>
            <person name="Mortensen U.H."/>
            <person name="Baker S.E."/>
            <person name="Andersen M.R."/>
        </authorList>
    </citation>
    <scope>NUCLEOTIDE SEQUENCE [LARGE SCALE GENOMIC DNA]</scope>
    <source>
        <strain evidence="2 3">ATCC 13496</strain>
    </source>
</reference>
<evidence type="ECO:0000313" key="3">
    <source>
        <dbReference type="Proteomes" id="UP000253845"/>
    </source>
</evidence>
<dbReference type="Proteomes" id="UP000253845">
    <property type="component" value="Unassembled WGS sequence"/>
</dbReference>
<dbReference type="VEuPathDB" id="FungiDB:M747DRAFT_36049"/>
<feature type="region of interest" description="Disordered" evidence="1">
    <location>
        <begin position="1"/>
        <end position="48"/>
    </location>
</feature>
<gene>
    <name evidence="2" type="ORF">M747DRAFT_36049</name>
</gene>